<feature type="compositionally biased region" description="Basic and acidic residues" evidence="2">
    <location>
        <begin position="223"/>
        <end position="234"/>
    </location>
</feature>
<name>D8M9Y8_BLAHO</name>
<feature type="domain" description="UTP23 sensor motif region" evidence="3">
    <location>
        <begin position="190"/>
        <end position="202"/>
    </location>
</feature>
<evidence type="ECO:0000256" key="2">
    <source>
        <dbReference type="SAM" id="MobiDB-lite"/>
    </source>
</evidence>
<dbReference type="Proteomes" id="UP000008312">
    <property type="component" value="Unassembled WGS sequence"/>
</dbReference>
<dbReference type="OrthoDB" id="25675at2759"/>
<protein>
    <recommendedName>
        <fullName evidence="3">UTP23 sensor motif region domain-containing protein</fullName>
    </recommendedName>
</protein>
<dbReference type="OMA" id="CCMQALY"/>
<dbReference type="EMBL" id="FN668689">
    <property type="protein sequence ID" value="CBK24877.2"/>
    <property type="molecule type" value="Genomic_DNA"/>
</dbReference>
<feature type="region of interest" description="Disordered" evidence="2">
    <location>
        <begin position="171"/>
        <end position="234"/>
    </location>
</feature>
<evidence type="ECO:0000313" key="4">
    <source>
        <dbReference type="EMBL" id="CBK24877.2"/>
    </source>
</evidence>
<proteinExistence type="predicted"/>
<dbReference type="GO" id="GO:0032040">
    <property type="term" value="C:small-subunit processome"/>
    <property type="evidence" value="ECO:0007669"/>
    <property type="project" value="InterPro"/>
</dbReference>
<feature type="compositionally biased region" description="Basic residues" evidence="2">
    <location>
        <begin position="187"/>
        <end position="203"/>
    </location>
</feature>
<reference evidence="4" key="1">
    <citation type="submission" date="2010-02" db="EMBL/GenBank/DDBJ databases">
        <title>Sequencing and annotation of the Blastocystis hominis genome.</title>
        <authorList>
            <person name="Wincker P."/>
        </authorList>
    </citation>
    <scope>NUCLEOTIDE SEQUENCE</scope>
    <source>
        <strain evidence="4">Singapore isolate B</strain>
    </source>
</reference>
<organism evidence="4">
    <name type="scientific">Blastocystis hominis</name>
    <dbReference type="NCBI Taxonomy" id="12968"/>
    <lineage>
        <taxon>Eukaryota</taxon>
        <taxon>Sar</taxon>
        <taxon>Stramenopiles</taxon>
        <taxon>Bigyra</taxon>
        <taxon>Opalozoa</taxon>
        <taxon>Opalinata</taxon>
        <taxon>Blastocystidae</taxon>
        <taxon>Blastocystis</taxon>
    </lineage>
</organism>
<evidence type="ECO:0000256" key="1">
    <source>
        <dbReference type="ARBA" id="ARBA00023242"/>
    </source>
</evidence>
<dbReference type="InterPro" id="IPR057776">
    <property type="entry name" value="UTP23_sensor"/>
</dbReference>
<dbReference type="RefSeq" id="XP_012898925.1">
    <property type="nucleotide sequence ID" value="XM_013043471.1"/>
</dbReference>
<dbReference type="AlphaFoldDB" id="D8M9Y8"/>
<gene>
    <name evidence="4" type="ORF">GSBLH_T00006838001</name>
</gene>
<dbReference type="PANTHER" id="PTHR12416">
    <property type="entry name" value="RRNA-PROCESSING PROTEIN UTP23 HOMOLOG"/>
    <property type="match status" value="1"/>
</dbReference>
<dbReference type="InterPro" id="IPR006984">
    <property type="entry name" value="Fcf1/UTP23"/>
</dbReference>
<accession>D8M9Y8</accession>
<keyword evidence="1" id="KW-0539">Nucleus</keyword>
<dbReference type="Pfam" id="PF24779">
    <property type="entry name" value="UTP23_sensor"/>
    <property type="match status" value="1"/>
</dbReference>
<evidence type="ECO:0000313" key="5">
    <source>
        <dbReference type="Proteomes" id="UP000008312"/>
    </source>
</evidence>
<keyword evidence="5" id="KW-1185">Reference proteome</keyword>
<sequence length="234" mass="27580">MQYYEINYGFRSPYTVILEESFIRYGLDLNLPNSIEDLIRSAVQDPEAELVITDCIRKRFLEFKDKNQRDFEYTKRLRCIKCNHKEPLSSIKCIMDLAKNMKKSKEKYVICTQKDLYKMDLRRIPGVPLIYFNRSVLTLDTPSKNSHHAVDNAVMSKLGITKEEKKEIGIRKEKREERSYNPLIDIHHHKKNPNPLSVKKKKNVPPPPREAGEKKKVRRSKKSKQEKSAETKEE</sequence>
<dbReference type="Gene3D" id="3.40.50.1010">
    <property type="entry name" value="5'-nuclease"/>
    <property type="match status" value="1"/>
</dbReference>
<dbReference type="Pfam" id="PF04900">
    <property type="entry name" value="Fcf1"/>
    <property type="match status" value="1"/>
</dbReference>
<dbReference type="GeneID" id="24922962"/>
<dbReference type="InParanoid" id="D8M9Y8"/>
<evidence type="ECO:0000259" key="3">
    <source>
        <dbReference type="Pfam" id="PF24779"/>
    </source>
</evidence>